<comment type="caution">
    <text evidence="13">Lacks conserved residue(s) required for the propagation of feature annotation.</text>
</comment>
<feature type="disulfide bond" evidence="13">
    <location>
        <begin position="439"/>
        <end position="503"/>
    </location>
</feature>
<feature type="disulfide bond" evidence="13">
    <location>
        <begin position="483"/>
        <end position="493"/>
    </location>
</feature>
<evidence type="ECO:0000256" key="8">
    <source>
        <dbReference type="ARBA" id="ARBA00023170"/>
    </source>
</evidence>
<gene>
    <name evidence="15" type="ORF">N320_07509</name>
</gene>
<dbReference type="PANTHER" id="PTHR19331">
    <property type="entry name" value="SCAVENGER RECEPTOR DOMAIN-CONTAINING"/>
    <property type="match status" value="1"/>
</dbReference>
<dbReference type="Gene3D" id="3.10.250.10">
    <property type="entry name" value="SRCR-like domain"/>
    <property type="match status" value="4"/>
</dbReference>
<evidence type="ECO:0000256" key="13">
    <source>
        <dbReference type="PROSITE-ProRule" id="PRU00196"/>
    </source>
</evidence>
<feature type="non-terminal residue" evidence="15">
    <location>
        <position position="1"/>
    </location>
</feature>
<keyword evidence="4" id="KW-0677">Repeat</keyword>
<dbReference type="InterPro" id="IPR036772">
    <property type="entry name" value="SRCR-like_dom_sf"/>
</dbReference>
<evidence type="ECO:0000256" key="10">
    <source>
        <dbReference type="ARBA" id="ARBA00058074"/>
    </source>
</evidence>
<dbReference type="FunFam" id="3.10.250.10:FF:000004">
    <property type="entry name" value="Scavenger receptor cysteine-rich type 1 protein M130"/>
    <property type="match status" value="1"/>
</dbReference>
<dbReference type="FunFam" id="3.10.250.10:FF:000002">
    <property type="entry name" value="Scavenger receptor cysteine-rich type 1 protein M130"/>
    <property type="match status" value="2"/>
</dbReference>
<keyword evidence="5" id="KW-1133">Transmembrane helix</keyword>
<keyword evidence="9" id="KW-0325">Glycoprotein</keyword>
<evidence type="ECO:0000313" key="15">
    <source>
        <dbReference type="EMBL" id="KFO85718.1"/>
    </source>
</evidence>
<feature type="domain" description="SRCR" evidence="14">
    <location>
        <begin position="286"/>
        <end position="386"/>
    </location>
</feature>
<evidence type="ECO:0000256" key="1">
    <source>
        <dbReference type="ARBA" id="ARBA00004167"/>
    </source>
</evidence>
<evidence type="ECO:0000256" key="7">
    <source>
        <dbReference type="ARBA" id="ARBA00023157"/>
    </source>
</evidence>
<dbReference type="PRINTS" id="PR00258">
    <property type="entry name" value="SPERACTRCPTR"/>
</dbReference>
<evidence type="ECO:0000256" key="12">
    <source>
        <dbReference type="ARBA" id="ARBA00069168"/>
    </source>
</evidence>
<evidence type="ECO:0000256" key="9">
    <source>
        <dbReference type="ARBA" id="ARBA00023180"/>
    </source>
</evidence>
<dbReference type="PANTHER" id="PTHR19331:SF487">
    <property type="entry name" value="SOLUBLE SCAVENGER RECEPTOR CYSTEINE-RICH DOMAIN-CONTAINING PROTEIN SSC5D"/>
    <property type="match status" value="1"/>
</dbReference>
<dbReference type="AlphaFoldDB" id="A0A091HE92"/>
<keyword evidence="16" id="KW-1185">Reference proteome</keyword>
<evidence type="ECO:0000256" key="2">
    <source>
        <dbReference type="ARBA" id="ARBA00022692"/>
    </source>
</evidence>
<comment type="subcellular location">
    <subcellularLocation>
        <location evidence="1">Membrane</location>
        <topology evidence="1">Single-pass membrane protein</topology>
    </subcellularLocation>
</comment>
<keyword evidence="7 13" id="KW-1015">Disulfide bond</keyword>
<sequence>EFRLANGSKGCEGRVEAHHDGQWVALCDEGWGLAEARVLCRQLGCGRALSAPGGARFGQGDGRLWPNRVSCVGTETTLGACKVEPCGNGTCHHGGEAGGEGAETTLGACKVEPCGNGTCHHGGEAGVVCAGNGPGDDTARGCGGSWVEVFHNKQWGRVCDADWDLPDAEVVCRQLDCGRALSAPGGSQFGQGRGFVWMGKTECQGTEDVLANCQAMRWGVSNCSHRRDAGVVCSGEPCSSSCHARWQEGRSPAPMQGPSSSHEATGCSEHPLCPFAGSVISSLAPVRLADGPGHCAGRVEVFHKEEWGTVCDNSWDFAAANVVCRQLGCGMAVAAPRQARFGEGRGRIWLDDTHCTGTEAALSECRTKDWGVHLCQHKDDASVVCSGNYRLLQGPLQGREHRGQSHRISDLGNLRLVNGSGPCSGRVEVFHDQRWGGICTDGWDLAEAHVVCRQLGCGKAQSATGSAPLGTGDGLIWVDAVECSGTEGALFECNVKIWGAGRCKSREHAVVSC</sequence>
<evidence type="ECO:0000256" key="11">
    <source>
        <dbReference type="ARBA" id="ARBA00064153"/>
    </source>
</evidence>
<name>A0A091HE92_BUCRH</name>
<comment type="subunit">
    <text evidence="11">Interacts with LGALS1 and laminin.</text>
</comment>
<evidence type="ECO:0000256" key="6">
    <source>
        <dbReference type="ARBA" id="ARBA00023136"/>
    </source>
</evidence>
<feature type="disulfide bond" evidence="13">
    <location>
        <begin position="159"/>
        <end position="223"/>
    </location>
</feature>
<dbReference type="FunFam" id="3.10.250.10:FF:000007">
    <property type="entry name" value="Soluble scavenger receptor cysteine-rich domain-containing protein SSC5D"/>
    <property type="match status" value="1"/>
</dbReference>
<organism evidence="15 16">
    <name type="scientific">Buceros rhinoceros silvestris</name>
    <dbReference type="NCBI Taxonomy" id="175836"/>
    <lineage>
        <taxon>Eukaryota</taxon>
        <taxon>Metazoa</taxon>
        <taxon>Chordata</taxon>
        <taxon>Craniata</taxon>
        <taxon>Vertebrata</taxon>
        <taxon>Euteleostomi</taxon>
        <taxon>Archelosauria</taxon>
        <taxon>Archosauria</taxon>
        <taxon>Dinosauria</taxon>
        <taxon>Saurischia</taxon>
        <taxon>Theropoda</taxon>
        <taxon>Coelurosauria</taxon>
        <taxon>Aves</taxon>
        <taxon>Neognathae</taxon>
        <taxon>Neoaves</taxon>
        <taxon>Telluraves</taxon>
        <taxon>Coraciimorphae</taxon>
        <taxon>Bucerotiformes</taxon>
        <taxon>Bucerotidae</taxon>
        <taxon>Buceros</taxon>
    </lineage>
</organism>
<evidence type="ECO:0000256" key="3">
    <source>
        <dbReference type="ARBA" id="ARBA00022729"/>
    </source>
</evidence>
<dbReference type="GO" id="GO:0016020">
    <property type="term" value="C:membrane"/>
    <property type="evidence" value="ECO:0007669"/>
    <property type="project" value="UniProtKB-SubCell"/>
</dbReference>
<feature type="disulfide bond" evidence="13">
    <location>
        <begin position="324"/>
        <end position="385"/>
    </location>
</feature>
<feature type="domain" description="SRCR" evidence="14">
    <location>
        <begin position="414"/>
        <end position="513"/>
    </location>
</feature>
<evidence type="ECO:0000256" key="5">
    <source>
        <dbReference type="ARBA" id="ARBA00022989"/>
    </source>
</evidence>
<dbReference type="GO" id="GO:0005737">
    <property type="term" value="C:cytoplasm"/>
    <property type="evidence" value="ECO:0007669"/>
    <property type="project" value="UniProtKB-ARBA"/>
</dbReference>
<proteinExistence type="predicted"/>
<feature type="non-terminal residue" evidence="15">
    <location>
        <position position="513"/>
    </location>
</feature>
<feature type="disulfide bond" evidence="13">
    <location>
        <begin position="172"/>
        <end position="233"/>
    </location>
</feature>
<feature type="domain" description="SRCR" evidence="14">
    <location>
        <begin position="147"/>
        <end position="234"/>
    </location>
</feature>
<feature type="disulfide bond" evidence="13">
    <location>
        <begin position="203"/>
        <end position="213"/>
    </location>
</feature>
<dbReference type="SUPFAM" id="SSF56487">
    <property type="entry name" value="SRCR-like"/>
    <property type="match status" value="4"/>
</dbReference>
<feature type="disulfide bond" evidence="13">
    <location>
        <begin position="452"/>
        <end position="513"/>
    </location>
</feature>
<reference evidence="15 16" key="1">
    <citation type="submission" date="2014-04" db="EMBL/GenBank/DDBJ databases">
        <title>Genome evolution of avian class.</title>
        <authorList>
            <person name="Zhang G."/>
            <person name="Li C."/>
        </authorList>
    </citation>
    <scope>NUCLEOTIDE SEQUENCE [LARGE SCALE GENOMIC DNA]</scope>
    <source>
        <strain evidence="15">BGI_N320</strain>
    </source>
</reference>
<dbReference type="PROSITE" id="PS00420">
    <property type="entry name" value="SRCR_1"/>
    <property type="match status" value="2"/>
</dbReference>
<evidence type="ECO:0000313" key="16">
    <source>
        <dbReference type="Proteomes" id="UP000054064"/>
    </source>
</evidence>
<keyword evidence="8" id="KW-0675">Receptor</keyword>
<evidence type="ECO:0000259" key="14">
    <source>
        <dbReference type="PROSITE" id="PS50287"/>
    </source>
</evidence>
<dbReference type="InterPro" id="IPR001190">
    <property type="entry name" value="SRCR"/>
</dbReference>
<feature type="disulfide bond" evidence="13">
    <location>
        <begin position="355"/>
        <end position="365"/>
    </location>
</feature>
<feature type="domain" description="SRCR" evidence="14">
    <location>
        <begin position="2"/>
        <end position="130"/>
    </location>
</feature>
<evidence type="ECO:0000256" key="4">
    <source>
        <dbReference type="ARBA" id="ARBA00022737"/>
    </source>
</evidence>
<comment type="function">
    <text evidence="10">Binds to extracellular matrix proteins. Binds to pathogen-associated molecular patterns (PAMPs) present on the cell walls of Gram-positive and Gram-negative bacteria and fungi, behaving as a pattern recognition receptor (PRR). Induces bacterial and fungal aggregation and subsequent inhibition of PAMP-induced cytokine release. Does not possess intrinsic bactericidal activity. May play a role in the innate defense and homeostasis of certain epithelial surfaces.</text>
</comment>
<dbReference type="SMART" id="SM00202">
    <property type="entry name" value="SR"/>
    <property type="match status" value="4"/>
</dbReference>
<protein>
    <recommendedName>
        <fullName evidence="12">Soluble scavenger receptor cysteine-rich domain-containing protein SSC5D</fullName>
    </recommendedName>
</protein>
<keyword evidence="2" id="KW-0812">Transmembrane</keyword>
<keyword evidence="6" id="KW-0472">Membrane</keyword>
<accession>A0A091HE92</accession>
<dbReference type="Pfam" id="PF00530">
    <property type="entry name" value="SRCR"/>
    <property type="match status" value="4"/>
</dbReference>
<dbReference type="Proteomes" id="UP000054064">
    <property type="component" value="Unassembled WGS sequence"/>
</dbReference>
<feature type="disulfide bond" evidence="13">
    <location>
        <begin position="311"/>
        <end position="375"/>
    </location>
</feature>
<keyword evidence="3" id="KW-0732">Signal</keyword>
<dbReference type="EMBL" id="KL508639">
    <property type="protein sequence ID" value="KFO85718.1"/>
    <property type="molecule type" value="Genomic_DNA"/>
</dbReference>
<dbReference type="PROSITE" id="PS50287">
    <property type="entry name" value="SRCR_2"/>
    <property type="match status" value="4"/>
</dbReference>